<evidence type="ECO:0000313" key="3">
    <source>
        <dbReference type="Proteomes" id="UP000076580"/>
    </source>
</evidence>
<dbReference type="AlphaFoldDB" id="A0A151GRD4"/>
<dbReference type="InParanoid" id="A0A151GRD4"/>
<keyword evidence="3" id="KW-1185">Reference proteome</keyword>
<organism evidence="2 3">
    <name type="scientific">Drechmeria coniospora</name>
    <name type="common">Nematophagous fungus</name>
    <name type="synonym">Meria coniospora</name>
    <dbReference type="NCBI Taxonomy" id="98403"/>
    <lineage>
        <taxon>Eukaryota</taxon>
        <taxon>Fungi</taxon>
        <taxon>Dikarya</taxon>
        <taxon>Ascomycota</taxon>
        <taxon>Pezizomycotina</taxon>
        <taxon>Sordariomycetes</taxon>
        <taxon>Hypocreomycetidae</taxon>
        <taxon>Hypocreales</taxon>
        <taxon>Ophiocordycipitaceae</taxon>
        <taxon>Drechmeria</taxon>
    </lineage>
</organism>
<dbReference type="RefSeq" id="XP_040659002.1">
    <property type="nucleotide sequence ID" value="XM_040798119.1"/>
</dbReference>
<comment type="caution">
    <text evidence="2">The sequence shown here is derived from an EMBL/GenBank/DDBJ whole genome shotgun (WGS) entry which is preliminary data.</text>
</comment>
<accession>A0A151GRD4</accession>
<reference evidence="2 3" key="1">
    <citation type="journal article" date="2016" name="Sci. Rep.">
        <title>Insights into Adaptations to a Near-Obligate Nematode Endoparasitic Lifestyle from the Finished Genome of Drechmeria coniospora.</title>
        <authorList>
            <person name="Zhang L."/>
            <person name="Zhou Z."/>
            <person name="Guo Q."/>
            <person name="Fokkens L."/>
            <person name="Miskei M."/>
            <person name="Pocsi I."/>
            <person name="Zhang W."/>
            <person name="Chen M."/>
            <person name="Wang L."/>
            <person name="Sun Y."/>
            <person name="Donzelli B.G."/>
            <person name="Gibson D.M."/>
            <person name="Nelson D.R."/>
            <person name="Luo J.G."/>
            <person name="Rep M."/>
            <person name="Liu H."/>
            <person name="Yang S."/>
            <person name="Wang J."/>
            <person name="Krasnoff S.B."/>
            <person name="Xu Y."/>
            <person name="Molnar I."/>
            <person name="Lin M."/>
        </authorList>
    </citation>
    <scope>NUCLEOTIDE SEQUENCE [LARGE SCALE GENOMIC DNA]</scope>
    <source>
        <strain evidence="2 3">ARSEF 6962</strain>
    </source>
</reference>
<dbReference type="GeneID" id="63713426"/>
<feature type="region of interest" description="Disordered" evidence="1">
    <location>
        <begin position="1"/>
        <end position="35"/>
    </location>
</feature>
<dbReference type="EMBL" id="LAYC01000001">
    <property type="protein sequence ID" value="KYK59650.1"/>
    <property type="molecule type" value="Genomic_DNA"/>
</dbReference>
<evidence type="ECO:0000313" key="2">
    <source>
        <dbReference type="EMBL" id="KYK59650.1"/>
    </source>
</evidence>
<gene>
    <name evidence="2" type="ORF">DCS_00783</name>
</gene>
<dbReference type="Proteomes" id="UP000076580">
    <property type="component" value="Chromosome 01"/>
</dbReference>
<name>A0A151GRD4_DRECN</name>
<protein>
    <submittedName>
        <fullName evidence="2">Uncharacterized protein</fullName>
    </submittedName>
</protein>
<proteinExistence type="predicted"/>
<sequence>MDTSTIDPQQERTGDKSGIPRARIKRKPIPVGDPYDGNKGTFAAWKFCIDRKLQVDKDFIGSAQDQ</sequence>
<evidence type="ECO:0000256" key="1">
    <source>
        <dbReference type="SAM" id="MobiDB-lite"/>
    </source>
</evidence>